<evidence type="ECO:0000313" key="5">
    <source>
        <dbReference type="Proteomes" id="UP001194580"/>
    </source>
</evidence>
<feature type="transmembrane region" description="Helical" evidence="3">
    <location>
        <begin position="230"/>
        <end position="248"/>
    </location>
</feature>
<gene>
    <name evidence="4" type="ORF">BGZ95_005302</name>
</gene>
<feature type="region of interest" description="Disordered" evidence="2">
    <location>
        <begin position="926"/>
        <end position="952"/>
    </location>
</feature>
<evidence type="ECO:0000313" key="4">
    <source>
        <dbReference type="EMBL" id="KAG0277808.1"/>
    </source>
</evidence>
<keyword evidence="3" id="KW-1133">Transmembrane helix</keyword>
<dbReference type="PANTHER" id="PTHR35372">
    <property type="entry name" value="ATP BINDING PROTEIN-RELATED"/>
    <property type="match status" value="1"/>
</dbReference>
<dbReference type="Proteomes" id="UP001194580">
    <property type="component" value="Unassembled WGS sequence"/>
</dbReference>
<keyword evidence="3" id="KW-0472">Membrane</keyword>
<evidence type="ECO:0000256" key="3">
    <source>
        <dbReference type="SAM" id="Phobius"/>
    </source>
</evidence>
<keyword evidence="3" id="KW-0812">Transmembrane</keyword>
<dbReference type="InterPro" id="IPR051620">
    <property type="entry name" value="ORF904-like_C"/>
</dbReference>
<reference evidence="4" key="1">
    <citation type="journal article" date="2020" name="Fungal Divers.">
        <title>Resolving the Mortierellaceae phylogeny through synthesis of multi-gene phylogenetics and phylogenomics.</title>
        <authorList>
            <person name="Vandepol N."/>
            <person name="Liber J."/>
            <person name="Desiro A."/>
            <person name="Na H."/>
            <person name="Kennedy M."/>
            <person name="Barry K."/>
            <person name="Grigoriev I.V."/>
            <person name="Miller A.N."/>
            <person name="O'Donnell K."/>
            <person name="Stajich J.E."/>
            <person name="Bonito G."/>
        </authorList>
    </citation>
    <scope>NUCLEOTIDE SEQUENCE</scope>
    <source>
        <strain evidence="4">NRRL 28262</strain>
    </source>
</reference>
<comment type="caution">
    <text evidence="4">The sequence shown here is derived from an EMBL/GenBank/DDBJ whole genome shotgun (WGS) entry which is preliminary data.</text>
</comment>
<keyword evidence="5" id="KW-1185">Reference proteome</keyword>
<feature type="region of interest" description="Disordered" evidence="2">
    <location>
        <begin position="732"/>
        <end position="754"/>
    </location>
</feature>
<protein>
    <submittedName>
        <fullName evidence="4">Uncharacterized protein</fullName>
    </submittedName>
</protein>
<dbReference type="GO" id="GO:0016787">
    <property type="term" value="F:hydrolase activity"/>
    <property type="evidence" value="ECO:0007669"/>
    <property type="project" value="UniProtKB-KW"/>
</dbReference>
<evidence type="ECO:0000256" key="2">
    <source>
        <dbReference type="SAM" id="MobiDB-lite"/>
    </source>
</evidence>
<feature type="non-terminal residue" evidence="4">
    <location>
        <position position="1"/>
    </location>
</feature>
<sequence>ETRITESHLNIQGLRKMFVKEIYDDEFEEKIDENLNIFTLLNGAYDFNLGALRRTKSPGLRVDLHRLEKLLVLTDKRSGNNGKSTLLALLRVFFGDYLKSSTKFFCKGQFDKDKDSHDAGLEPMKGKRIVLADELEKSMRLDDALVKNLAGGHYVVEGRRIGVYDQFSCDSKNIKCHILEEALEYDAIVQNYWKFLYNDWPINDRVKHHCTEIAVVNDIDSIKKFVLNRLGIIPVFFFLTVIFGTRAYSCPHRNIEKGVMLLYVLVKGVSLSDIAQYIPKTSCHTIHKEFYMYNPVALNRLLTTMLSEMFSTLNSRHLAAERSPELFKNVTLNLDGHDSRIIYVNADKASLYSYKLKKSGFPVQVCKDMNNMVFFVSAPAPCRDYNDGTMLLRMGTQNKIHKLDCVALDGGYTLFVGKLLESSDELQYENFCYPIRKMRGIALTEEEKTYNEIFGSFRSLANKVAEKETFGVQYKLACLLMNIKRFVALRNIPTEQHHMLWLQDGFDYPSKTEQEAMYTLPNIKVKLSKSKDLLATRKTFFDMAISLQTGAADDDMALEDDDAANEVKAMVHHKFKVFRDNNPDLSAICHVDFFDSAPDLSEADACHIWLSCLTELAKVADPAIKASMALLKEKYLKDKKNGNLRRYWDRRKLEQEAEKSQNEATMQTAITVNRTATRVVQSAEKQVNGHLEKIDGSVFSDDESSGQAAVRTSSVSSSSSLSTLSSTALSSLKKRKRSTMGGGSMSTRIEDGDESLLKSRKERFAAMDPSHFWKLRSGRTVEEILYVSSLNMDANFKMRSYTIDFGCERTKAAFSDDEWMEMEELNDFQLPKLPESTERYLRDVRKALMKGQHVASVPIPEEDRYACELMLRAFLSWTQLYISKPCPFGNKDLSESFWCREAWPIMKVLLADVDGLTMIDGEKAGLESGKRRNTGRKVDTETPAPRKQAGRKVDLVARDTTNSRDWFIVESLKEWDEVSTKFLRELDVTLFKELHLIASHRLQEQPHSRFREQARFFSIYSGATTKMYEACFNKETEDDSEEEEEEDDSDGEWLYDFSSNRVFDDTLGSSPMDAASSAFYS</sequence>
<dbReference type="PANTHER" id="PTHR35372:SF2">
    <property type="entry name" value="SF3 HELICASE DOMAIN-CONTAINING PROTEIN"/>
    <property type="match status" value="1"/>
</dbReference>
<keyword evidence="1" id="KW-0378">Hydrolase</keyword>
<organism evidence="4 5">
    <name type="scientific">Linnemannia exigua</name>
    <dbReference type="NCBI Taxonomy" id="604196"/>
    <lineage>
        <taxon>Eukaryota</taxon>
        <taxon>Fungi</taxon>
        <taxon>Fungi incertae sedis</taxon>
        <taxon>Mucoromycota</taxon>
        <taxon>Mortierellomycotina</taxon>
        <taxon>Mortierellomycetes</taxon>
        <taxon>Mortierellales</taxon>
        <taxon>Mortierellaceae</taxon>
        <taxon>Linnemannia</taxon>
    </lineage>
</organism>
<dbReference type="EMBL" id="JAAAIL010000245">
    <property type="protein sequence ID" value="KAG0277808.1"/>
    <property type="molecule type" value="Genomic_DNA"/>
</dbReference>
<feature type="compositionally biased region" description="Basic and acidic residues" evidence="2">
    <location>
        <begin position="926"/>
        <end position="940"/>
    </location>
</feature>
<dbReference type="AlphaFoldDB" id="A0AAD4DH88"/>
<feature type="region of interest" description="Disordered" evidence="2">
    <location>
        <begin position="1062"/>
        <end position="1081"/>
    </location>
</feature>
<accession>A0AAD4DH88</accession>
<proteinExistence type="predicted"/>
<name>A0AAD4DH88_9FUNG</name>
<evidence type="ECO:0000256" key="1">
    <source>
        <dbReference type="ARBA" id="ARBA00022801"/>
    </source>
</evidence>